<keyword evidence="8" id="KW-1185">Reference proteome</keyword>
<evidence type="ECO:0000256" key="5">
    <source>
        <dbReference type="SAM" id="MobiDB-lite"/>
    </source>
</evidence>
<evidence type="ECO:0000259" key="6">
    <source>
        <dbReference type="SMART" id="SM00382"/>
    </source>
</evidence>
<dbReference type="InterPro" id="IPR025662">
    <property type="entry name" value="Sigma_54_int_dom_ATP-bd_1"/>
</dbReference>
<dbReference type="PANTHER" id="PTHR32046">
    <property type="entry name" value="G DOMAIN-CONTAINING PROTEIN"/>
    <property type="match status" value="1"/>
</dbReference>
<dbReference type="InterPro" id="IPR006703">
    <property type="entry name" value="G_AIG1"/>
</dbReference>
<feature type="compositionally biased region" description="Basic and acidic residues" evidence="5">
    <location>
        <begin position="958"/>
        <end position="975"/>
    </location>
</feature>
<proteinExistence type="inferred from homology"/>
<feature type="region of interest" description="Disordered" evidence="5">
    <location>
        <begin position="952"/>
        <end position="975"/>
    </location>
</feature>
<evidence type="ECO:0000256" key="3">
    <source>
        <dbReference type="RuleBase" id="RU004560"/>
    </source>
</evidence>
<dbReference type="Gene3D" id="3.40.50.300">
    <property type="entry name" value="P-loop containing nucleotide triphosphate hydrolases"/>
    <property type="match status" value="2"/>
</dbReference>
<dbReference type="PANTHER" id="PTHR32046:SF11">
    <property type="entry name" value="IMMUNE-ASSOCIATED NUCLEOTIDE-BINDING PROTEIN 10-LIKE"/>
    <property type="match status" value="1"/>
</dbReference>
<evidence type="ECO:0000313" key="8">
    <source>
        <dbReference type="Proteomes" id="UP000265100"/>
    </source>
</evidence>
<reference evidence="7 8" key="1">
    <citation type="submission" date="2018-05" db="EMBL/GenBank/DDBJ databases">
        <authorList>
            <person name="Datahose"/>
        </authorList>
    </citation>
    <scope>NUCLEOTIDE SEQUENCE</scope>
</reference>
<reference evidence="7" key="4">
    <citation type="submission" date="2025-09" db="UniProtKB">
        <authorList>
            <consortium name="Ensembl"/>
        </authorList>
    </citation>
    <scope>IDENTIFICATION</scope>
</reference>
<evidence type="ECO:0000256" key="2">
    <source>
        <dbReference type="ARBA" id="ARBA00022741"/>
    </source>
</evidence>
<feature type="domain" description="AAA+ ATPase" evidence="6">
    <location>
        <begin position="47"/>
        <end position="184"/>
    </location>
</feature>
<dbReference type="Pfam" id="PF04548">
    <property type="entry name" value="AIG1"/>
    <property type="match status" value="1"/>
</dbReference>
<feature type="compositionally biased region" description="Polar residues" evidence="5">
    <location>
        <begin position="1"/>
        <end position="12"/>
    </location>
</feature>
<comment type="similarity">
    <text evidence="3">Belongs to the TRAFAC class TrmE-Era-EngA-EngB-Septin-like GTPase superfamily. Septin GTPase family.</text>
</comment>
<evidence type="ECO:0000256" key="4">
    <source>
        <dbReference type="SAM" id="Coils"/>
    </source>
</evidence>
<feature type="domain" description="AAA+ ATPase" evidence="6">
    <location>
        <begin position="533"/>
        <end position="796"/>
    </location>
</feature>
<sequence length="1059" mass="121453">MATQKYESIISKSDQRSDGPPAVYQLRPKKQKFGTRMTVGEKNPNKTNRTILLVGETGAGKSTLINALLNYTMGVKWEDEVWFMIAEEERRSQTSDVIVYEIFGFEDETLPYSLTIIDTPGYRDTRGTECDVIVSERLLDLFRSDDGVHEVHAVGLVMKASENRLGDRLMYVFDSVISLFGKNLEKNIVALITYSDGSRPKNPLQALEDWNIKCAKKGKNQPVYFLFDNCQLEDEEEEFLKQNFERSEKVMREFTAFLGETTPLKPEATPEVLKERTRLTACIQNLQERIRFTEVKQREMKQTREALQKNEVVTPCVVFKHKEPIRAETCGVGVKAAVSCTVCEENCHYPGCTVPLNHCEVFRDGLCTSCTNKCPASVHVKGKRRYVTRIRRGQKNEPPAEDKDVDLLGKEMKLLAAEKSQFLDESYQHVVRLEEIALKADSASTVVHLDFLIEKMKQKGDTEKVQKLEEMRRREDEEALWISKPMKTSHEDIISNSFLISSGPPAVCQLRPQKQKFGSLTRMTVGEKNPNKTNRTILLVGETGAGKSTLINALLNYTMGVKWEDGVWFTIVEEKKKKTQTEGQTESQTEGQTESQTSDVIVYEIFGFEDETLPYSLTIIDTPGYGDTRGIEHDDIISHRLLDLFGSDDGVHEVHAVGLVMKASENRLGDRLKYVFDSVMSLFGKNMEKNIVALITHSDGSRPENAFKALEDGNIKCAKKGKNQPVYFLFDNCQHEERMEENTISKNTWELTQKNMDQFTDFLEKSRPQKLMTTVEVLNERIRLTACIQNLQERIDFIELKQTEIRQTQEALKIQEIINKHEVEMKKIKEFTVEVDEPYKDKQPIDGGQRLLFFYRGAVSCKVCEENCHYPGCTMAWYPKHCEVMKGGRCTSCTKKCPASDHVKEKWRYVIKTRRVNKTNEEMKKTYEKNELECALGRSRLQTLTKEVNDLTAADSSLNKEEMQQKNEDNQKESEKKCTLLENLEKEMNQLTAEKSQWLEESYQHVVRLEEIALKADSASTTVHLDFLIENMKQKGDTKKVKKLEKLKRISLTSSPHED</sequence>
<dbReference type="PROSITE" id="PS00675">
    <property type="entry name" value="SIGMA54_INTERACT_1"/>
    <property type="match status" value="2"/>
</dbReference>
<evidence type="ECO:0000313" key="7">
    <source>
        <dbReference type="Ensembl" id="ENSACLP00000061643.1"/>
    </source>
</evidence>
<evidence type="ECO:0000256" key="1">
    <source>
        <dbReference type="ARBA" id="ARBA00008535"/>
    </source>
</evidence>
<dbReference type="GeneTree" id="ENSGT00500000044904"/>
<reference evidence="7" key="3">
    <citation type="submission" date="2025-08" db="UniProtKB">
        <authorList>
            <consortium name="Ensembl"/>
        </authorList>
    </citation>
    <scope>IDENTIFICATION</scope>
</reference>
<keyword evidence="3" id="KW-0342">GTP-binding</keyword>
<accession>A0AAX7TWE6</accession>
<feature type="coiled-coil region" evidence="4">
    <location>
        <begin position="283"/>
        <end position="310"/>
    </location>
</feature>
<keyword evidence="4" id="KW-0175">Coiled coil</keyword>
<reference evidence="8" key="2">
    <citation type="submission" date="2023-03" db="EMBL/GenBank/DDBJ databases">
        <authorList>
            <consortium name="Wellcome Sanger Institute Data Sharing"/>
        </authorList>
    </citation>
    <scope>NUCLEOTIDE SEQUENCE [LARGE SCALE GENOMIC DNA]</scope>
</reference>
<protein>
    <recommendedName>
        <fullName evidence="6">AAA+ ATPase domain-containing protein</fullName>
    </recommendedName>
</protein>
<dbReference type="GO" id="GO:0005525">
    <property type="term" value="F:GTP binding"/>
    <property type="evidence" value="ECO:0007669"/>
    <property type="project" value="UniProtKB-KW"/>
</dbReference>
<dbReference type="InterPro" id="IPR003593">
    <property type="entry name" value="AAA+_ATPase"/>
</dbReference>
<dbReference type="InterPro" id="IPR027417">
    <property type="entry name" value="P-loop_NTPase"/>
</dbReference>
<feature type="region of interest" description="Disordered" evidence="5">
    <location>
        <begin position="1"/>
        <end position="22"/>
    </location>
</feature>
<name>A0AAX7TWE6_ASTCA</name>
<dbReference type="SUPFAM" id="SSF52540">
    <property type="entry name" value="P-loop containing nucleoside triphosphate hydrolases"/>
    <property type="match status" value="2"/>
</dbReference>
<comment type="similarity">
    <text evidence="1">Belongs to the TRAFAC class TrmE-Era-EngA-EngB-Septin-like GTPase superfamily. AIG1/Toc34/Toc159-like paraseptin GTPase family. IAN subfamily.</text>
</comment>
<dbReference type="Ensembl" id="ENSACLT00000094890.1">
    <property type="protein sequence ID" value="ENSACLP00000061643.1"/>
    <property type="gene ID" value="ENSACLG00000006538.2"/>
</dbReference>
<dbReference type="SMART" id="SM00382">
    <property type="entry name" value="AAA"/>
    <property type="match status" value="2"/>
</dbReference>
<dbReference type="InterPro" id="IPR030379">
    <property type="entry name" value="G_SEPTIN_dom"/>
</dbReference>
<dbReference type="Pfam" id="PF00735">
    <property type="entry name" value="Septin"/>
    <property type="match status" value="1"/>
</dbReference>
<dbReference type="AlphaFoldDB" id="A0AAX7TWE6"/>
<dbReference type="Proteomes" id="UP000265100">
    <property type="component" value="Chromosome 9"/>
</dbReference>
<keyword evidence="2 3" id="KW-0547">Nucleotide-binding</keyword>
<organism evidence="7 8">
    <name type="scientific">Astatotilapia calliptera</name>
    <name type="common">Eastern happy</name>
    <name type="synonym">Chromis callipterus</name>
    <dbReference type="NCBI Taxonomy" id="8154"/>
    <lineage>
        <taxon>Eukaryota</taxon>
        <taxon>Metazoa</taxon>
        <taxon>Chordata</taxon>
        <taxon>Craniata</taxon>
        <taxon>Vertebrata</taxon>
        <taxon>Euteleostomi</taxon>
        <taxon>Actinopterygii</taxon>
        <taxon>Neopterygii</taxon>
        <taxon>Teleostei</taxon>
        <taxon>Neoteleostei</taxon>
        <taxon>Acanthomorphata</taxon>
        <taxon>Ovalentaria</taxon>
        <taxon>Cichlomorphae</taxon>
        <taxon>Cichliformes</taxon>
        <taxon>Cichlidae</taxon>
        <taxon>African cichlids</taxon>
        <taxon>Pseudocrenilabrinae</taxon>
        <taxon>Haplochromini</taxon>
        <taxon>Astatotilapia</taxon>
    </lineage>
</organism>